<feature type="region of interest" description="Disordered" evidence="4">
    <location>
        <begin position="275"/>
        <end position="297"/>
    </location>
</feature>
<accession>A0A7T1WUX2</accession>
<organism evidence="5 6">
    <name type="scientific">Streptomyces bathyalis</name>
    <dbReference type="NCBI Taxonomy" id="2710756"/>
    <lineage>
        <taxon>Bacteria</taxon>
        <taxon>Bacillati</taxon>
        <taxon>Actinomycetota</taxon>
        <taxon>Actinomycetes</taxon>
        <taxon>Kitasatosporales</taxon>
        <taxon>Streptomycetaceae</taxon>
        <taxon>Streptomyces</taxon>
    </lineage>
</organism>
<dbReference type="InterPro" id="IPR009430">
    <property type="entry name" value="GvpL/GvpF"/>
</dbReference>
<evidence type="ECO:0000256" key="4">
    <source>
        <dbReference type="SAM" id="MobiDB-lite"/>
    </source>
</evidence>
<feature type="compositionally biased region" description="Polar residues" evidence="4">
    <location>
        <begin position="277"/>
        <end position="286"/>
    </location>
</feature>
<reference evidence="6" key="1">
    <citation type="submission" date="2020-02" db="EMBL/GenBank/DDBJ databases">
        <title>Streptomyces sp. ASO4wet.</title>
        <authorList>
            <person name="Risdian C."/>
            <person name="Landwehr W."/>
            <person name="Schupp P."/>
            <person name="Wink J."/>
        </authorList>
    </citation>
    <scope>NUCLEOTIDE SEQUENCE [LARGE SCALE GENOMIC DNA]</scope>
    <source>
        <strain evidence="6">ASO4wet</strain>
    </source>
</reference>
<dbReference type="EMBL" id="CP048882">
    <property type="protein sequence ID" value="QPP09657.1"/>
    <property type="molecule type" value="Genomic_DNA"/>
</dbReference>
<dbReference type="RefSeq" id="WP_197353426.1">
    <property type="nucleotide sequence ID" value="NZ_CP048882.1"/>
</dbReference>
<name>A0A7T1WUX2_9ACTN</name>
<dbReference type="KEGG" id="sbat:G4Z16_28225"/>
<dbReference type="GO" id="GO:0031411">
    <property type="term" value="C:gas vesicle"/>
    <property type="evidence" value="ECO:0007669"/>
    <property type="project" value="UniProtKB-SubCell"/>
</dbReference>
<evidence type="ECO:0000313" key="5">
    <source>
        <dbReference type="EMBL" id="QPP09657.1"/>
    </source>
</evidence>
<evidence type="ECO:0000256" key="1">
    <source>
        <dbReference type="ARBA" id="ARBA00022987"/>
    </source>
</evidence>
<dbReference type="PANTHER" id="PTHR36852">
    <property type="entry name" value="PROTEIN GVPL 2"/>
    <property type="match status" value="1"/>
</dbReference>
<dbReference type="PANTHER" id="PTHR36852:SF1">
    <property type="entry name" value="PROTEIN GVPL 2"/>
    <property type="match status" value="1"/>
</dbReference>
<protein>
    <submittedName>
        <fullName evidence="5">GvpL/GvpF family gas vesicle protein</fullName>
    </submittedName>
</protein>
<gene>
    <name evidence="5" type="ORF">G4Z16_28225</name>
</gene>
<evidence type="ECO:0000313" key="6">
    <source>
        <dbReference type="Proteomes" id="UP000595046"/>
    </source>
</evidence>
<dbReference type="AlphaFoldDB" id="A0A7T1WUX2"/>
<dbReference type="Pfam" id="PF06386">
    <property type="entry name" value="GvpL_GvpF"/>
    <property type="match status" value="1"/>
</dbReference>
<feature type="region of interest" description="Disordered" evidence="4">
    <location>
        <begin position="158"/>
        <end position="197"/>
    </location>
</feature>
<evidence type="ECO:0000256" key="3">
    <source>
        <dbReference type="ARBA" id="ARBA00035643"/>
    </source>
</evidence>
<evidence type="ECO:0000256" key="2">
    <source>
        <dbReference type="ARBA" id="ARBA00035108"/>
    </source>
</evidence>
<proteinExistence type="inferred from homology"/>
<keyword evidence="1" id="KW-0304">Gas vesicle</keyword>
<keyword evidence="6" id="KW-1185">Reference proteome</keyword>
<comment type="subcellular location">
    <subcellularLocation>
        <location evidence="2">Gas vesicle</location>
    </subcellularLocation>
</comment>
<sequence length="297" mass="31085">MPIPEGEPGVPQHEQDGERARVRYVFAVGRSGEQLVAAADGLAGPSGSPVRTVDAGELSALVSDVPAGLYDEAGLKAQLEDMERLEAMARSHHAVVATAYEHTTVLPMRLATVYLDDGRVAEMLTEREGEFVALLSRLEGHVEWGVKVYADPREAASGAAASSDSGTAAQASGSPGRAYLQRRRQQRSTHRDTYRAAGAVGERVTALADGIATAKVAHRPQQGELASGPGENIANDAYLVPAARSDDFRAAIGGLAEDVPGVRVVLTGPWAPYSFATPPSTASAQRPQHAGTADDGT</sequence>
<feature type="compositionally biased region" description="Low complexity" evidence="4">
    <location>
        <begin position="158"/>
        <end position="174"/>
    </location>
</feature>
<comment type="similarity">
    <text evidence="3">Belongs to the gas vesicle GvpF/GvpL family.</text>
</comment>
<dbReference type="GO" id="GO:0031412">
    <property type="term" value="P:gas vesicle organization"/>
    <property type="evidence" value="ECO:0007669"/>
    <property type="project" value="InterPro"/>
</dbReference>
<dbReference type="Proteomes" id="UP000595046">
    <property type="component" value="Chromosome"/>
</dbReference>